<proteinExistence type="predicted"/>
<accession>A0AAV4ZH22</accession>
<gene>
    <name evidence="1" type="ORF">BHAOGJBA_1187</name>
</gene>
<dbReference type="AlphaFoldDB" id="A0AAV4ZH22"/>
<name>A0AAV4ZH22_9HYPH</name>
<dbReference type="EMBL" id="BPQO01000004">
    <property type="protein sequence ID" value="GJD87682.1"/>
    <property type="molecule type" value="Genomic_DNA"/>
</dbReference>
<dbReference type="Proteomes" id="UP001055247">
    <property type="component" value="Unassembled WGS sequence"/>
</dbReference>
<reference evidence="1" key="2">
    <citation type="submission" date="2021-08" db="EMBL/GenBank/DDBJ databases">
        <authorList>
            <person name="Tani A."/>
            <person name="Ola A."/>
            <person name="Ogura Y."/>
            <person name="Katsura K."/>
            <person name="Hayashi T."/>
        </authorList>
    </citation>
    <scope>NUCLEOTIDE SEQUENCE</scope>
    <source>
        <strain evidence="1">DSM 16372</strain>
    </source>
</reference>
<comment type="caution">
    <text evidence="1">The sequence shown here is derived from an EMBL/GenBank/DDBJ whole genome shotgun (WGS) entry which is preliminary data.</text>
</comment>
<protein>
    <submittedName>
        <fullName evidence="1">Uncharacterized protein</fullName>
    </submittedName>
</protein>
<reference evidence="1" key="1">
    <citation type="journal article" date="2016" name="Front. Microbiol.">
        <title>Genome Sequence of the Piezophilic, Mesophilic Sulfate-Reducing Bacterium Desulfovibrio indicus J2T.</title>
        <authorList>
            <person name="Cao J."/>
            <person name="Maignien L."/>
            <person name="Shao Z."/>
            <person name="Alain K."/>
            <person name="Jebbar M."/>
        </authorList>
    </citation>
    <scope>NUCLEOTIDE SEQUENCE</scope>
    <source>
        <strain evidence="1">DSM 16372</strain>
    </source>
</reference>
<sequence length="91" mass="9606">MATSMEALGAGADDGMLVDVAVLSGPSARRAALEEKFADVRSFVRMARGTMMMDGLGIEDALRGIYPDAGRIMVEIGSRPGCERIAVLFAL</sequence>
<evidence type="ECO:0000313" key="2">
    <source>
        <dbReference type="Proteomes" id="UP001055247"/>
    </source>
</evidence>
<keyword evidence="2" id="KW-1185">Reference proteome</keyword>
<organism evidence="1 2">
    <name type="scientific">Methylobacterium hispanicum</name>
    <dbReference type="NCBI Taxonomy" id="270350"/>
    <lineage>
        <taxon>Bacteria</taxon>
        <taxon>Pseudomonadati</taxon>
        <taxon>Pseudomonadota</taxon>
        <taxon>Alphaproteobacteria</taxon>
        <taxon>Hyphomicrobiales</taxon>
        <taxon>Methylobacteriaceae</taxon>
        <taxon>Methylobacterium</taxon>
    </lineage>
</organism>
<dbReference type="RefSeq" id="WP_238229678.1">
    <property type="nucleotide sequence ID" value="NZ_BPQO01000004.1"/>
</dbReference>
<evidence type="ECO:0000313" key="1">
    <source>
        <dbReference type="EMBL" id="GJD87682.1"/>
    </source>
</evidence>